<dbReference type="SMART" id="SM00066">
    <property type="entry name" value="GAL4"/>
    <property type="match status" value="1"/>
</dbReference>
<dbReference type="PROSITE" id="PS00463">
    <property type="entry name" value="ZN2_CY6_FUNGAL_1"/>
    <property type="match status" value="1"/>
</dbReference>
<evidence type="ECO:0000256" key="1">
    <source>
        <dbReference type="ARBA" id="ARBA00004123"/>
    </source>
</evidence>
<dbReference type="Pfam" id="PF11951">
    <property type="entry name" value="Fungal_trans_2"/>
    <property type="match status" value="1"/>
</dbReference>
<dbReference type="CDD" id="cd00067">
    <property type="entry name" value="GAL4"/>
    <property type="match status" value="1"/>
</dbReference>
<comment type="caution">
    <text evidence="5">The sequence shown here is derived from an EMBL/GenBank/DDBJ whole genome shotgun (WGS) entry which is preliminary data.</text>
</comment>
<dbReference type="InterPro" id="IPR021858">
    <property type="entry name" value="Fun_TF"/>
</dbReference>
<keyword evidence="2" id="KW-0539">Nucleus</keyword>
<dbReference type="Proteomes" id="UP000663840">
    <property type="component" value="Unassembled WGS sequence"/>
</dbReference>
<comment type="subcellular location">
    <subcellularLocation>
        <location evidence="1">Nucleus</location>
    </subcellularLocation>
</comment>
<protein>
    <recommendedName>
        <fullName evidence="4">Zn(2)-C6 fungal-type domain-containing protein</fullName>
    </recommendedName>
</protein>
<dbReference type="GO" id="GO:0008270">
    <property type="term" value="F:zinc ion binding"/>
    <property type="evidence" value="ECO:0007669"/>
    <property type="project" value="InterPro"/>
</dbReference>
<sequence length="640" mass="71300">MPSGYTVTNRSTTGCYTCKRRKKKCDERQPTCLRCEKAGKECEGYAPLENPDSRGLMRRTRLAPSHGFGRANGLTKGLENRPGSSSRNTTSVPPVPHIVSHEHPYQAYPHPQTDAEDPYRTANVPYIDQRRISLQDSPSPPSSSSSFDPVQYYPPANPPPRAHPYPQSLVVSSRQGSNQYQGLYRPAPPGSYRPQPIQTGKAGVVYGPFWPSSPTTSSDGDERSAQPEEEDPESAQINQVMCTTPVLDANTRSNALAFVLQCYARWVNFVVFDPLWVVGAMKENVIKQFSNSEAARSRIILVANILGVLGKSPGNTPRSTSIVETLTTEAHGIINRFKQRTPTPEREVDMANASKALDLMMEMILIKRFASPLATVLELMEVAAPVFRRACPDSPEQLVNLPNVLLSGNVNLQNFVVIDILLSVTMARPMLFKYDTTYTPNTFHRLMDGECGFEWLYGIPDQFIVLFAWINSLAEDYGPNVDPQHIARIEDQIRDAKTKSSASPSSDPIRAIRRIAVQECWRQTMYAYLYLVLCGACADDPRIMKAVRSFIRLVDGVEPGRNPDFFLFIPIITIGAFVQRDQDREVIRRRLLGLRECSITGVAGNVCLRALTHVWSQADVGQRAPGWGDLSAAYYSLIQV</sequence>
<feature type="region of interest" description="Disordered" evidence="3">
    <location>
        <begin position="133"/>
        <end position="236"/>
    </location>
</feature>
<gene>
    <name evidence="5" type="ORF">RDB_LOCUS44247</name>
</gene>
<dbReference type="Gene3D" id="4.10.240.10">
    <property type="entry name" value="Zn(2)-C6 fungal-type DNA-binding domain"/>
    <property type="match status" value="1"/>
</dbReference>
<evidence type="ECO:0000313" key="5">
    <source>
        <dbReference type="EMBL" id="CAE6410585.1"/>
    </source>
</evidence>
<proteinExistence type="predicted"/>
<evidence type="ECO:0000256" key="2">
    <source>
        <dbReference type="ARBA" id="ARBA00023242"/>
    </source>
</evidence>
<dbReference type="InterPro" id="IPR036864">
    <property type="entry name" value="Zn2-C6_fun-type_DNA-bd_sf"/>
</dbReference>
<dbReference type="SUPFAM" id="SSF57701">
    <property type="entry name" value="Zn2/Cys6 DNA-binding domain"/>
    <property type="match status" value="1"/>
</dbReference>
<dbReference type="EMBL" id="CAJMWR010000985">
    <property type="protein sequence ID" value="CAE6410585.1"/>
    <property type="molecule type" value="Genomic_DNA"/>
</dbReference>
<evidence type="ECO:0000313" key="6">
    <source>
        <dbReference type="Proteomes" id="UP000663840"/>
    </source>
</evidence>
<dbReference type="PANTHER" id="PTHR37534:SF46">
    <property type="entry name" value="ZN(II)2CYS6 TRANSCRIPTION FACTOR (EUROFUNG)"/>
    <property type="match status" value="1"/>
</dbReference>
<evidence type="ECO:0000256" key="3">
    <source>
        <dbReference type="SAM" id="MobiDB-lite"/>
    </source>
</evidence>
<dbReference type="GO" id="GO:0000981">
    <property type="term" value="F:DNA-binding transcription factor activity, RNA polymerase II-specific"/>
    <property type="evidence" value="ECO:0007669"/>
    <property type="project" value="InterPro"/>
</dbReference>
<accession>A0A8H2WVQ1</accession>
<feature type="compositionally biased region" description="Low complexity" evidence="3">
    <location>
        <begin position="142"/>
        <end position="154"/>
    </location>
</feature>
<feature type="domain" description="Zn(2)-C6 fungal-type" evidence="4">
    <location>
        <begin position="14"/>
        <end position="42"/>
    </location>
</feature>
<dbReference type="PANTHER" id="PTHR37534">
    <property type="entry name" value="TRANSCRIPTIONAL ACTIVATOR PROTEIN UGA3"/>
    <property type="match status" value="1"/>
</dbReference>
<dbReference type="PROSITE" id="PS50048">
    <property type="entry name" value="ZN2_CY6_FUNGAL_2"/>
    <property type="match status" value="1"/>
</dbReference>
<name>A0A8H2WVQ1_9AGAM</name>
<reference evidence="5" key="1">
    <citation type="submission" date="2021-01" db="EMBL/GenBank/DDBJ databases">
        <authorList>
            <person name="Kaushik A."/>
        </authorList>
    </citation>
    <scope>NUCLEOTIDE SEQUENCE</scope>
    <source>
        <strain evidence="5">AG1-1A</strain>
    </source>
</reference>
<dbReference type="InterPro" id="IPR001138">
    <property type="entry name" value="Zn2Cys6_DnaBD"/>
</dbReference>
<dbReference type="Pfam" id="PF00172">
    <property type="entry name" value="Zn_clus"/>
    <property type="match status" value="1"/>
</dbReference>
<dbReference type="AlphaFoldDB" id="A0A8H2WVQ1"/>
<dbReference type="GO" id="GO:0005634">
    <property type="term" value="C:nucleus"/>
    <property type="evidence" value="ECO:0007669"/>
    <property type="project" value="UniProtKB-SubCell"/>
</dbReference>
<feature type="compositionally biased region" description="Polar residues" evidence="3">
    <location>
        <begin position="82"/>
        <end position="92"/>
    </location>
</feature>
<organism evidence="5 6">
    <name type="scientific">Rhizoctonia solani</name>
    <dbReference type="NCBI Taxonomy" id="456999"/>
    <lineage>
        <taxon>Eukaryota</taxon>
        <taxon>Fungi</taxon>
        <taxon>Dikarya</taxon>
        <taxon>Basidiomycota</taxon>
        <taxon>Agaricomycotina</taxon>
        <taxon>Agaricomycetes</taxon>
        <taxon>Cantharellales</taxon>
        <taxon>Ceratobasidiaceae</taxon>
        <taxon>Rhizoctonia</taxon>
    </lineage>
</organism>
<evidence type="ECO:0000259" key="4">
    <source>
        <dbReference type="PROSITE" id="PS50048"/>
    </source>
</evidence>
<feature type="region of interest" description="Disordered" evidence="3">
    <location>
        <begin position="64"/>
        <end position="99"/>
    </location>
</feature>
<feature type="compositionally biased region" description="Polar residues" evidence="3">
    <location>
        <begin position="169"/>
        <end position="181"/>
    </location>
</feature>